<keyword evidence="4" id="KW-1185">Reference proteome</keyword>
<feature type="transmembrane region" description="Helical" evidence="2">
    <location>
        <begin position="77"/>
        <end position="100"/>
    </location>
</feature>
<keyword evidence="2" id="KW-0472">Membrane</keyword>
<name>A0ABP6RDT0_9MICC</name>
<dbReference type="Proteomes" id="UP001501736">
    <property type="component" value="Unassembled WGS sequence"/>
</dbReference>
<keyword evidence="2" id="KW-0812">Transmembrane</keyword>
<dbReference type="EMBL" id="BAAAYG010000005">
    <property type="protein sequence ID" value="GAA3284252.1"/>
    <property type="molecule type" value="Genomic_DNA"/>
</dbReference>
<dbReference type="RefSeq" id="WP_344719738.1">
    <property type="nucleotide sequence ID" value="NZ_BAAAYG010000005.1"/>
</dbReference>
<proteinExistence type="predicted"/>
<evidence type="ECO:0000256" key="2">
    <source>
        <dbReference type="SAM" id="Phobius"/>
    </source>
</evidence>
<feature type="region of interest" description="Disordered" evidence="1">
    <location>
        <begin position="110"/>
        <end position="130"/>
    </location>
</feature>
<gene>
    <name evidence="3" type="ORF">GCM10020260_14410</name>
</gene>
<feature type="transmembrane region" description="Helical" evidence="2">
    <location>
        <begin position="6"/>
        <end position="28"/>
    </location>
</feature>
<evidence type="ECO:0000256" key="1">
    <source>
        <dbReference type="SAM" id="MobiDB-lite"/>
    </source>
</evidence>
<feature type="transmembrane region" description="Helical" evidence="2">
    <location>
        <begin position="40"/>
        <end position="57"/>
    </location>
</feature>
<accession>A0ABP6RDT0</accession>
<sequence>MEIVWWLLATLASSVLAIWFVVYPRIINDATWYGFFSERMYLYAFPPFFAAAAFYSMREASRAFGLLWADWFAQATIGVTGLLMILGLLAALGMPVPPILTPKWVRERRKQDREERRRRREAKKAGASDG</sequence>
<evidence type="ECO:0000313" key="4">
    <source>
        <dbReference type="Proteomes" id="UP001501736"/>
    </source>
</evidence>
<keyword evidence="2" id="KW-1133">Transmembrane helix</keyword>
<protein>
    <submittedName>
        <fullName evidence="3">Uncharacterized protein</fullName>
    </submittedName>
</protein>
<evidence type="ECO:0000313" key="3">
    <source>
        <dbReference type="EMBL" id="GAA3284252.1"/>
    </source>
</evidence>
<comment type="caution">
    <text evidence="3">The sequence shown here is derived from an EMBL/GenBank/DDBJ whole genome shotgun (WGS) entry which is preliminary data.</text>
</comment>
<reference evidence="4" key="1">
    <citation type="journal article" date="2019" name="Int. J. Syst. Evol. Microbiol.">
        <title>The Global Catalogue of Microorganisms (GCM) 10K type strain sequencing project: providing services to taxonomists for standard genome sequencing and annotation.</title>
        <authorList>
            <consortium name="The Broad Institute Genomics Platform"/>
            <consortium name="The Broad Institute Genome Sequencing Center for Infectious Disease"/>
            <person name="Wu L."/>
            <person name="Ma J."/>
        </authorList>
    </citation>
    <scope>NUCLEOTIDE SEQUENCE [LARGE SCALE GENOMIC DNA]</scope>
    <source>
        <strain evidence="4">JCM 11483</strain>
    </source>
</reference>
<organism evidence="3 4">
    <name type="scientific">Nesterenkonia halobia</name>
    <dbReference type="NCBI Taxonomy" id="37922"/>
    <lineage>
        <taxon>Bacteria</taxon>
        <taxon>Bacillati</taxon>
        <taxon>Actinomycetota</taxon>
        <taxon>Actinomycetes</taxon>
        <taxon>Micrococcales</taxon>
        <taxon>Micrococcaceae</taxon>
        <taxon>Nesterenkonia</taxon>
    </lineage>
</organism>